<evidence type="ECO:0000313" key="2">
    <source>
        <dbReference type="Proteomes" id="UP000492821"/>
    </source>
</evidence>
<dbReference type="WBParaSite" id="Pan_g11937.t1">
    <property type="protein sequence ID" value="Pan_g11937.t1"/>
    <property type="gene ID" value="Pan_g11937"/>
</dbReference>
<name>A0A7E4ZQU0_PANRE</name>
<evidence type="ECO:0000313" key="3">
    <source>
        <dbReference type="WBParaSite" id="Pan_g11937.t1"/>
    </source>
</evidence>
<protein>
    <submittedName>
        <fullName evidence="3">Uncharacterized protein</fullName>
    </submittedName>
</protein>
<reference evidence="3" key="2">
    <citation type="submission" date="2020-10" db="UniProtKB">
        <authorList>
            <consortium name="WormBaseParasite"/>
        </authorList>
    </citation>
    <scope>IDENTIFICATION</scope>
</reference>
<proteinExistence type="predicted"/>
<evidence type="ECO:0000256" key="1">
    <source>
        <dbReference type="SAM" id="MobiDB-lite"/>
    </source>
</evidence>
<organism evidence="2 3">
    <name type="scientific">Panagrellus redivivus</name>
    <name type="common">Microworm</name>
    <dbReference type="NCBI Taxonomy" id="6233"/>
    <lineage>
        <taxon>Eukaryota</taxon>
        <taxon>Metazoa</taxon>
        <taxon>Ecdysozoa</taxon>
        <taxon>Nematoda</taxon>
        <taxon>Chromadorea</taxon>
        <taxon>Rhabditida</taxon>
        <taxon>Tylenchina</taxon>
        <taxon>Panagrolaimomorpha</taxon>
        <taxon>Panagrolaimoidea</taxon>
        <taxon>Panagrolaimidae</taxon>
        <taxon>Panagrellus</taxon>
    </lineage>
</organism>
<sequence length="87" mass="8922">MDAGPDGCTAESRPGRDAVGCVEEEGDDKPDSGGATTAATTAAATTTTRTRKPASSKTGAQERPVGCAHFANRCLGFQPFAAEDVRY</sequence>
<dbReference type="Proteomes" id="UP000492821">
    <property type="component" value="Unassembled WGS sequence"/>
</dbReference>
<keyword evidence="2" id="KW-1185">Reference proteome</keyword>
<dbReference type="AlphaFoldDB" id="A0A7E4ZQU0"/>
<reference evidence="2" key="1">
    <citation type="journal article" date="2013" name="Genetics">
        <title>The draft genome and transcriptome of Panagrellus redivivus are shaped by the harsh demands of a free-living lifestyle.</title>
        <authorList>
            <person name="Srinivasan J."/>
            <person name="Dillman A.R."/>
            <person name="Macchietto M.G."/>
            <person name="Heikkinen L."/>
            <person name="Lakso M."/>
            <person name="Fracchia K.M."/>
            <person name="Antoshechkin I."/>
            <person name="Mortazavi A."/>
            <person name="Wong G."/>
            <person name="Sternberg P.W."/>
        </authorList>
    </citation>
    <scope>NUCLEOTIDE SEQUENCE [LARGE SCALE GENOMIC DNA]</scope>
    <source>
        <strain evidence="2">MT8872</strain>
    </source>
</reference>
<feature type="compositionally biased region" description="Low complexity" evidence="1">
    <location>
        <begin position="35"/>
        <end position="48"/>
    </location>
</feature>
<accession>A0A7E4ZQU0</accession>
<feature type="region of interest" description="Disordered" evidence="1">
    <location>
        <begin position="1"/>
        <end position="63"/>
    </location>
</feature>